<reference evidence="2" key="2">
    <citation type="journal article" date="2011" name="Microb. Ecol.">
        <title>Taxonomic and Functional Metagenomic Profiling of the Microbial Community in the Anoxic Sediment of a Sub-saline Shallow Lake (Laguna de Carrizo, Central Spain).</title>
        <authorList>
            <person name="Ferrer M."/>
            <person name="Guazzaroni M.E."/>
            <person name="Richter M."/>
            <person name="Garcia-Salamanca A."/>
            <person name="Yarza P."/>
            <person name="Suarez-Suarez A."/>
            <person name="Solano J."/>
            <person name="Alcaide M."/>
            <person name="van Dillewijn P."/>
            <person name="Molina-Henares M.A."/>
            <person name="Lopez-Cortes N."/>
            <person name="Al-Ramahi Y."/>
            <person name="Guerrero C."/>
            <person name="Acosta A."/>
            <person name="de Eugenio L.I."/>
            <person name="Martinez V."/>
            <person name="Marques S."/>
            <person name="Rojo F."/>
            <person name="Santero E."/>
            <person name="Genilloud O."/>
            <person name="Perez-Perez J."/>
            <person name="Rossello-Mora R."/>
            <person name="Ramos J.L."/>
        </authorList>
    </citation>
    <scope>NUCLEOTIDE SEQUENCE</scope>
</reference>
<feature type="transmembrane region" description="Helical" evidence="1">
    <location>
        <begin position="95"/>
        <end position="114"/>
    </location>
</feature>
<dbReference type="EMBL" id="ADZX01000652">
    <property type="protein sequence ID" value="EFK95794.1"/>
    <property type="molecule type" value="Genomic_DNA"/>
</dbReference>
<keyword evidence="1" id="KW-1133">Transmembrane helix</keyword>
<organism evidence="2">
    <name type="scientific">sediment metagenome</name>
    <dbReference type="NCBI Taxonomy" id="749907"/>
    <lineage>
        <taxon>unclassified sequences</taxon>
        <taxon>metagenomes</taxon>
        <taxon>ecological metagenomes</taxon>
    </lineage>
</organism>
<dbReference type="AlphaFoldDB" id="D9PKW5"/>
<keyword evidence="1" id="KW-0812">Transmembrane</keyword>
<protein>
    <recommendedName>
        <fullName evidence="3">DUF1761 domain-containing protein</fullName>
    </recommendedName>
</protein>
<proteinExistence type="predicted"/>
<dbReference type="Pfam" id="PF08570">
    <property type="entry name" value="DUF1761"/>
    <property type="match status" value="1"/>
</dbReference>
<feature type="transmembrane region" description="Helical" evidence="1">
    <location>
        <begin position="123"/>
        <end position="145"/>
    </location>
</feature>
<reference evidence="2" key="1">
    <citation type="submission" date="2010-07" db="EMBL/GenBank/DDBJ databases">
        <authorList>
            <consortium name="CONSOLIDER consortium CSD2007-00005"/>
            <person name="Guazzaroni M.-E."/>
            <person name="Richter M."/>
            <person name="Garcia-Salamanca A."/>
            <person name="Yarza P."/>
            <person name="Ferrer M."/>
        </authorList>
    </citation>
    <scope>NUCLEOTIDE SEQUENCE</scope>
</reference>
<accession>D9PKW5</accession>
<keyword evidence="1" id="KW-0472">Membrane</keyword>
<feature type="transmembrane region" description="Helical" evidence="1">
    <location>
        <begin position="61"/>
        <end position="83"/>
    </location>
</feature>
<evidence type="ECO:0008006" key="3">
    <source>
        <dbReference type="Google" id="ProtNLM"/>
    </source>
</evidence>
<evidence type="ECO:0000313" key="2">
    <source>
        <dbReference type="EMBL" id="EFK95794.1"/>
    </source>
</evidence>
<gene>
    <name evidence="2" type="ORF">LDC_2186</name>
</gene>
<name>D9PKW5_9ZZZZ</name>
<comment type="caution">
    <text evidence="2">The sequence shown here is derived from an EMBL/GenBank/DDBJ whole genome shotgun (WGS) entry which is preliminary data.</text>
</comment>
<feature type="transmembrane region" description="Helical" evidence="1">
    <location>
        <begin position="6"/>
        <end position="31"/>
    </location>
</feature>
<evidence type="ECO:0000256" key="1">
    <source>
        <dbReference type="SAM" id="Phobius"/>
    </source>
</evidence>
<sequence>MDMGNFFLVPVNYLAVLLCGISSMVIGFIWYGPLFGKEWTKLVGSTPKKTAEKVAGIPQTYIIMFISSLVMAYALAHFIWYAAPGSLTLFISIKTAVWAWVGFAVTVGLTKYLYSPDKKPLKLFYIEIGYHLVSLVFMGIIFYIFR</sequence>
<dbReference type="InterPro" id="IPR013879">
    <property type="entry name" value="DUF1761"/>
</dbReference>